<accession>A0A2Z6LI48</accession>
<name>A0A2Z6LI48_TRISU</name>
<dbReference type="InterPro" id="IPR052059">
    <property type="entry name" value="CR_Ser/Thr_kinase"/>
</dbReference>
<evidence type="ECO:0000256" key="4">
    <source>
        <dbReference type="ARBA" id="ARBA00022840"/>
    </source>
</evidence>
<evidence type="ECO:0000313" key="5">
    <source>
        <dbReference type="EMBL" id="GAU16830.1"/>
    </source>
</evidence>
<dbReference type="EMBL" id="DF973164">
    <property type="protein sequence ID" value="GAU16830.1"/>
    <property type="molecule type" value="Genomic_DNA"/>
</dbReference>
<dbReference type="PANTHER" id="PTHR47973">
    <property type="entry name" value="CYSTEINE-RICH RECEPTOR-LIKE PROTEIN KINASE 3"/>
    <property type="match status" value="1"/>
</dbReference>
<dbReference type="Proteomes" id="UP000242715">
    <property type="component" value="Unassembled WGS sequence"/>
</dbReference>
<dbReference type="GO" id="GO:0016301">
    <property type="term" value="F:kinase activity"/>
    <property type="evidence" value="ECO:0007669"/>
    <property type="project" value="UniProtKB-KW"/>
</dbReference>
<keyword evidence="1" id="KW-0808">Transferase</keyword>
<keyword evidence="3" id="KW-0418">Kinase</keyword>
<evidence type="ECO:0000256" key="3">
    <source>
        <dbReference type="ARBA" id="ARBA00022777"/>
    </source>
</evidence>
<dbReference type="Gene3D" id="1.10.510.10">
    <property type="entry name" value="Transferase(Phosphotransferase) domain 1"/>
    <property type="match status" value="1"/>
</dbReference>
<evidence type="ECO:0000256" key="2">
    <source>
        <dbReference type="ARBA" id="ARBA00022741"/>
    </source>
</evidence>
<sequence>MFLQTWDLYERKELVQLVDISLNGGFDAEEACKILKIALLCTQDTPKLRPTMSSVVKMLTGEMSVDESKITKPGLISDVMDLKIRQPKKLKDTETTYSYNASSSSDSQGNTTISLAASSAATTSSFTVKYD</sequence>
<organism evidence="5 6">
    <name type="scientific">Trifolium subterraneum</name>
    <name type="common">Subterranean clover</name>
    <dbReference type="NCBI Taxonomy" id="3900"/>
    <lineage>
        <taxon>Eukaryota</taxon>
        <taxon>Viridiplantae</taxon>
        <taxon>Streptophyta</taxon>
        <taxon>Embryophyta</taxon>
        <taxon>Tracheophyta</taxon>
        <taxon>Spermatophyta</taxon>
        <taxon>Magnoliopsida</taxon>
        <taxon>eudicotyledons</taxon>
        <taxon>Gunneridae</taxon>
        <taxon>Pentapetalae</taxon>
        <taxon>rosids</taxon>
        <taxon>fabids</taxon>
        <taxon>Fabales</taxon>
        <taxon>Fabaceae</taxon>
        <taxon>Papilionoideae</taxon>
        <taxon>50 kb inversion clade</taxon>
        <taxon>NPAAA clade</taxon>
        <taxon>Hologalegina</taxon>
        <taxon>IRL clade</taxon>
        <taxon>Trifolieae</taxon>
        <taxon>Trifolium</taxon>
    </lineage>
</organism>
<proteinExistence type="predicted"/>
<keyword evidence="2" id="KW-0547">Nucleotide-binding</keyword>
<dbReference type="GO" id="GO:0005524">
    <property type="term" value="F:ATP binding"/>
    <property type="evidence" value="ECO:0007669"/>
    <property type="project" value="UniProtKB-KW"/>
</dbReference>
<gene>
    <name evidence="5" type="ORF">TSUD_367770</name>
</gene>
<protein>
    <recommendedName>
        <fullName evidence="7">Serine-threonine/tyrosine-protein kinase catalytic domain-containing protein</fullName>
    </recommendedName>
</protein>
<reference evidence="6" key="1">
    <citation type="journal article" date="2017" name="Front. Plant Sci.">
        <title>Climate Clever Clovers: New Paradigm to Reduce the Environmental Footprint of Ruminants by Breeding Low Methanogenic Forages Utilizing Haplotype Variation.</title>
        <authorList>
            <person name="Kaur P."/>
            <person name="Appels R."/>
            <person name="Bayer P.E."/>
            <person name="Keeble-Gagnere G."/>
            <person name="Wang J."/>
            <person name="Hirakawa H."/>
            <person name="Shirasawa K."/>
            <person name="Vercoe P."/>
            <person name="Stefanova K."/>
            <person name="Durmic Z."/>
            <person name="Nichols P."/>
            <person name="Revell C."/>
            <person name="Isobe S.N."/>
            <person name="Edwards D."/>
            <person name="Erskine W."/>
        </authorList>
    </citation>
    <scope>NUCLEOTIDE SEQUENCE [LARGE SCALE GENOMIC DNA]</scope>
    <source>
        <strain evidence="6">cv. Daliak</strain>
    </source>
</reference>
<evidence type="ECO:0008006" key="7">
    <source>
        <dbReference type="Google" id="ProtNLM"/>
    </source>
</evidence>
<evidence type="ECO:0000313" key="6">
    <source>
        <dbReference type="Proteomes" id="UP000242715"/>
    </source>
</evidence>
<dbReference type="AlphaFoldDB" id="A0A2Z6LI48"/>
<keyword evidence="4" id="KW-0067">ATP-binding</keyword>
<evidence type="ECO:0000256" key="1">
    <source>
        <dbReference type="ARBA" id="ARBA00022679"/>
    </source>
</evidence>
<keyword evidence="6" id="KW-1185">Reference proteome</keyword>
<dbReference type="OrthoDB" id="4062651at2759"/>